<evidence type="ECO:0000313" key="2">
    <source>
        <dbReference type="EMBL" id="KJZ82486.1"/>
    </source>
</evidence>
<gene>
    <name evidence="2" type="ORF">DJ66_0093</name>
</gene>
<dbReference type="PATRIC" id="fig|556287.9.peg.92"/>
<dbReference type="AlphaFoldDB" id="A0A0F4VLX8"/>
<feature type="region of interest" description="Disordered" evidence="1">
    <location>
        <begin position="25"/>
        <end position="52"/>
    </location>
</feature>
<evidence type="ECO:0008006" key="4">
    <source>
        <dbReference type="Google" id="ProtNLM"/>
    </source>
</evidence>
<evidence type="ECO:0000313" key="3">
    <source>
        <dbReference type="Proteomes" id="UP000033731"/>
    </source>
</evidence>
<dbReference type="EMBL" id="JMTK01000001">
    <property type="protein sequence ID" value="KJZ82486.1"/>
    <property type="molecule type" value="Genomic_DNA"/>
</dbReference>
<name>A0A0F4VLX8_9HYPH</name>
<comment type="caution">
    <text evidence="2">The sequence shown here is derived from an EMBL/GenBank/DDBJ whole genome shotgun (WGS) entry which is preliminary data.</text>
</comment>
<reference evidence="2 3" key="1">
    <citation type="journal article" date="2015" name="Phytopathology">
        <title>Genomes of Candidatus Liberibacter solanacearum haplotype A from New Zealand and the USA suggest significant genome plasticity in the species.</title>
        <authorList>
            <person name="Thompson S.M."/>
            <person name="Johnson C.P."/>
            <person name="Lu A.Y."/>
            <person name="Frampton R.A."/>
            <person name="Sullivan K.L."/>
            <person name="Fiers M.W."/>
            <person name="Crowhurst R.N."/>
            <person name="Pitman A.R."/>
            <person name="Scott I."/>
            <person name="Gudmestad N.C."/>
            <person name="Smith G.R."/>
        </authorList>
    </citation>
    <scope>NUCLEOTIDE SEQUENCE [LARGE SCALE GENOMIC DNA]</scope>
    <source>
        <strain evidence="2 3">LsoNZ1</strain>
    </source>
</reference>
<dbReference type="RefSeq" id="WP_156999383.1">
    <property type="nucleotide sequence ID" value="NZ_LLVZ01000003.1"/>
</dbReference>
<protein>
    <recommendedName>
        <fullName evidence="4">Lipoprotein</fullName>
    </recommendedName>
</protein>
<keyword evidence="3" id="KW-1185">Reference proteome</keyword>
<dbReference type="Proteomes" id="UP000033731">
    <property type="component" value="Unassembled WGS sequence"/>
</dbReference>
<organism evidence="2 3">
    <name type="scientific">Candidatus Liberibacter solanacearum</name>
    <dbReference type="NCBI Taxonomy" id="556287"/>
    <lineage>
        <taxon>Bacteria</taxon>
        <taxon>Pseudomonadati</taxon>
        <taxon>Pseudomonadota</taxon>
        <taxon>Alphaproteobacteria</taxon>
        <taxon>Hyphomicrobiales</taxon>
        <taxon>Rhizobiaceae</taxon>
        <taxon>Liberibacter</taxon>
    </lineage>
</organism>
<evidence type="ECO:0000256" key="1">
    <source>
        <dbReference type="SAM" id="MobiDB-lite"/>
    </source>
</evidence>
<sequence>MMNIIKIGTIFMLTLSPLLTSCTSKEKTTDKKKIVNKSQKPTAKPAYRSGKR</sequence>
<accession>A0A0F4VLX8</accession>
<proteinExistence type="predicted"/>
<dbReference type="PROSITE" id="PS51257">
    <property type="entry name" value="PROKAR_LIPOPROTEIN"/>
    <property type="match status" value="1"/>
</dbReference>